<organism evidence="1 2">
    <name type="scientific">Candidatus Iainarchaeum sp</name>
    <dbReference type="NCBI Taxonomy" id="3101447"/>
    <lineage>
        <taxon>Archaea</taxon>
        <taxon>Candidatus Iainarchaeota</taxon>
        <taxon>Candidatus Iainarchaeia</taxon>
        <taxon>Candidatus Iainarchaeales</taxon>
        <taxon>Candidatus Iainarchaeaceae</taxon>
        <taxon>Candidatus Iainarchaeum</taxon>
    </lineage>
</organism>
<evidence type="ECO:0000313" key="1">
    <source>
        <dbReference type="EMBL" id="HIH09046.1"/>
    </source>
</evidence>
<dbReference type="Proteomes" id="UP000565078">
    <property type="component" value="Unassembled WGS sequence"/>
</dbReference>
<proteinExistence type="predicted"/>
<evidence type="ECO:0000313" key="2">
    <source>
        <dbReference type="Proteomes" id="UP000565078"/>
    </source>
</evidence>
<gene>
    <name evidence="1" type="ORF">HA254_00070</name>
</gene>
<sequence>MAKQAFGGYSICFKGCTDSVESVFGSGKIAPSEMTKKLWAYVKGKKLAGK</sequence>
<evidence type="ECO:0008006" key="3">
    <source>
        <dbReference type="Google" id="ProtNLM"/>
    </source>
</evidence>
<comment type="caution">
    <text evidence="1">The sequence shown here is derived from an EMBL/GenBank/DDBJ whole genome shotgun (WGS) entry which is preliminary data.</text>
</comment>
<protein>
    <recommendedName>
        <fullName evidence="3">DM2 domain-containing protein</fullName>
    </recommendedName>
</protein>
<accession>A0A7J4J1E7</accession>
<reference evidence="2" key="1">
    <citation type="journal article" date="2020" name="bioRxiv">
        <title>A rank-normalized archaeal taxonomy based on genome phylogeny resolves widespread incomplete and uneven classifications.</title>
        <authorList>
            <person name="Rinke C."/>
            <person name="Chuvochina M."/>
            <person name="Mussig A.J."/>
            <person name="Chaumeil P.-A."/>
            <person name="Waite D.W."/>
            <person name="Whitman W.B."/>
            <person name="Parks D.H."/>
            <person name="Hugenholtz P."/>
        </authorList>
    </citation>
    <scope>NUCLEOTIDE SEQUENCE [LARGE SCALE GENOMIC DNA]</scope>
</reference>
<dbReference type="EMBL" id="DUGC01000001">
    <property type="protein sequence ID" value="HIH09046.1"/>
    <property type="molecule type" value="Genomic_DNA"/>
</dbReference>
<name>A0A7J4J1E7_9ARCH</name>
<dbReference type="AlphaFoldDB" id="A0A7J4J1E7"/>